<sequence length="140" mass="15478">MIRIEMNRVGGDYGFEARDANGHVITTDTSPESGGMNFGVRPMQMLLMALGGCSGIDVVMILKKQRQEITGFKMDISGEREAGKEPSLWKQVHVIFELQGPIDPAKAERACQLSMEKYCSVAETLRRAGAEITWEVRVTA</sequence>
<gene>
    <name evidence="1" type="ORF">FHS90_002872</name>
</gene>
<evidence type="ECO:0000313" key="2">
    <source>
        <dbReference type="Proteomes" id="UP000563094"/>
    </source>
</evidence>
<dbReference type="Pfam" id="PF02566">
    <property type="entry name" value="OsmC"/>
    <property type="match status" value="1"/>
</dbReference>
<proteinExistence type="predicted"/>
<reference evidence="1 2" key="1">
    <citation type="submission" date="2020-08" db="EMBL/GenBank/DDBJ databases">
        <title>Genomic Encyclopedia of Type Strains, Phase IV (KMG-IV): sequencing the most valuable type-strain genomes for metagenomic binning, comparative biology and taxonomic classification.</title>
        <authorList>
            <person name="Goeker M."/>
        </authorList>
    </citation>
    <scope>NUCLEOTIDE SEQUENCE [LARGE SCALE GENOMIC DNA]</scope>
    <source>
        <strain evidence="1 2">DSM 29854</strain>
    </source>
</reference>
<dbReference type="SUPFAM" id="SSF82784">
    <property type="entry name" value="OsmC-like"/>
    <property type="match status" value="1"/>
</dbReference>
<keyword evidence="2" id="KW-1185">Reference proteome</keyword>
<dbReference type="RefSeq" id="WP_182513442.1">
    <property type="nucleotide sequence ID" value="NZ_JACJIQ010000011.1"/>
</dbReference>
<dbReference type="EMBL" id="JACJIQ010000011">
    <property type="protein sequence ID" value="MBA9078148.1"/>
    <property type="molecule type" value="Genomic_DNA"/>
</dbReference>
<dbReference type="InterPro" id="IPR003718">
    <property type="entry name" value="OsmC/Ohr_fam"/>
</dbReference>
<comment type="caution">
    <text evidence="1">The sequence shown here is derived from an EMBL/GenBank/DDBJ whole genome shotgun (WGS) entry which is preliminary data.</text>
</comment>
<dbReference type="Gene3D" id="3.30.300.20">
    <property type="match status" value="1"/>
</dbReference>
<dbReference type="AlphaFoldDB" id="A0A839GUP9"/>
<name>A0A839GUP9_9BACT</name>
<evidence type="ECO:0000313" key="1">
    <source>
        <dbReference type="EMBL" id="MBA9078148.1"/>
    </source>
</evidence>
<dbReference type="InterPro" id="IPR036102">
    <property type="entry name" value="OsmC/Ohrsf"/>
</dbReference>
<dbReference type="PANTHER" id="PTHR34352">
    <property type="entry name" value="PROTEIN YHFA"/>
    <property type="match status" value="1"/>
</dbReference>
<dbReference type="Proteomes" id="UP000563094">
    <property type="component" value="Unassembled WGS sequence"/>
</dbReference>
<dbReference type="PANTHER" id="PTHR34352:SF1">
    <property type="entry name" value="PROTEIN YHFA"/>
    <property type="match status" value="1"/>
</dbReference>
<organism evidence="1 2">
    <name type="scientific">Rufibacter quisquiliarum</name>
    <dbReference type="NCBI Taxonomy" id="1549639"/>
    <lineage>
        <taxon>Bacteria</taxon>
        <taxon>Pseudomonadati</taxon>
        <taxon>Bacteroidota</taxon>
        <taxon>Cytophagia</taxon>
        <taxon>Cytophagales</taxon>
        <taxon>Hymenobacteraceae</taxon>
        <taxon>Rufibacter</taxon>
    </lineage>
</organism>
<protein>
    <submittedName>
        <fullName evidence="1">Putative redox protein</fullName>
    </submittedName>
</protein>
<dbReference type="InterPro" id="IPR015946">
    <property type="entry name" value="KH_dom-like_a/b"/>
</dbReference>
<accession>A0A839GUP9</accession>